<sequence>MVDHQKRDANDLFANPLSAFFFKNRTFLLLLRVSVLALFVYAIILGFMAPTKEQNSFTTVLFWSLFWPLFMVVTLSTFGRLFCGICPHAFVGKYLTRFGLQKTVPTWLKQPLIGVLLLFFGWWTVYYIYSSAYKTPLSSAIFFSVMSSVAFGFFFIFKEMSYCKYICPIGTLTRTFSKVSFTWLGTYAQSCQACKTFECTKACSYNLKPFSFDTKASMGDCTLCMSCAQSCESVSFKLTKPSSSLFQKFQTSTAEVWAILLITAAITITMSFHHALSRVAISDSYFWVQLGQWIQTNIAIKGIDYVGISALFFATLITIGFAMGGTFIASKLLHINFKSAFYTLSYAFIPIFIIGGLSHTYEFFFVHHYSTIVNGFIDGFHLPFSPVEPLASKKDAWLKIFGVMNYIAVFWALLIMAKRITFFQASTTKRVIAFFFASLLIFLYLGLNLYRSYAFATYGMKQEGHAHHGSAKTLQETPKEMK</sequence>
<accession>A0A1Y0HHQ8</accession>
<feature type="transmembrane region" description="Helical" evidence="4">
    <location>
        <begin position="396"/>
        <end position="417"/>
    </location>
</feature>
<dbReference type="OrthoDB" id="9771372at2"/>
<evidence type="ECO:0000256" key="2">
    <source>
        <dbReference type="ARBA" id="ARBA00022475"/>
    </source>
</evidence>
<dbReference type="PANTHER" id="PTHR30224:SF4">
    <property type="entry name" value="ELECTRON TRANSPORT PROTEIN YCCM-RELATED"/>
    <property type="match status" value="1"/>
</dbReference>
<feature type="transmembrane region" description="Helical" evidence="4">
    <location>
        <begin position="429"/>
        <end position="450"/>
    </location>
</feature>
<feature type="transmembrane region" description="Helical" evidence="4">
    <location>
        <begin position="69"/>
        <end position="91"/>
    </location>
</feature>
<dbReference type="KEGG" id="suls:Sdiek1_0317"/>
<reference evidence="7" key="1">
    <citation type="submission" date="2017-05" db="EMBL/GenBank/DDBJ databases">
        <title>Dechlorination kinetics govern the competition between two new strains of the genus Sulfurospirillum.</title>
        <authorList>
            <person name="Buttet G.F."/>
            <person name="Murray A.M."/>
            <person name="Goris T."/>
            <person name="Burion M."/>
            <person name="Lin B."/>
            <person name="Rolle M."/>
            <person name="Maillard J."/>
        </authorList>
    </citation>
    <scope>NUCLEOTIDE SEQUENCE [LARGE SCALE GENOMIC DNA]</scope>
    <source>
        <strain evidence="7">SL2-1</strain>
    </source>
</reference>
<keyword evidence="7" id="KW-1185">Reference proteome</keyword>
<keyword evidence="4" id="KW-0812">Transmembrane</keyword>
<feature type="transmembrane region" description="Helical" evidence="4">
    <location>
        <begin position="27"/>
        <end position="49"/>
    </location>
</feature>
<dbReference type="SUPFAM" id="SSF54862">
    <property type="entry name" value="4Fe-4S ferredoxins"/>
    <property type="match status" value="1"/>
</dbReference>
<evidence type="ECO:0000313" key="6">
    <source>
        <dbReference type="EMBL" id="ARU47500.1"/>
    </source>
</evidence>
<feature type="transmembrane region" description="Helical" evidence="4">
    <location>
        <begin position="305"/>
        <end position="329"/>
    </location>
</feature>
<dbReference type="PANTHER" id="PTHR30224">
    <property type="entry name" value="ELECTRON TRANSPORT PROTEIN"/>
    <property type="match status" value="1"/>
</dbReference>
<proteinExistence type="predicted"/>
<name>A0A1Y0HHQ8_9BACT</name>
<evidence type="ECO:0000256" key="1">
    <source>
        <dbReference type="ARBA" id="ARBA00004236"/>
    </source>
</evidence>
<evidence type="ECO:0000259" key="5">
    <source>
        <dbReference type="Pfam" id="PF12801"/>
    </source>
</evidence>
<evidence type="ECO:0000313" key="7">
    <source>
        <dbReference type="Proteomes" id="UP000196005"/>
    </source>
</evidence>
<dbReference type="RefSeq" id="WP_087437588.1">
    <property type="nucleotide sequence ID" value="NZ_CP021416.1"/>
</dbReference>
<protein>
    <submittedName>
        <fullName evidence="6">Electron transport protein YccM</fullName>
    </submittedName>
</protein>
<dbReference type="InterPro" id="IPR052378">
    <property type="entry name" value="NosR_regulator"/>
</dbReference>
<feature type="transmembrane region" description="Helical" evidence="4">
    <location>
        <begin position="135"/>
        <end position="157"/>
    </location>
</feature>
<dbReference type="Proteomes" id="UP000196005">
    <property type="component" value="Chromosome"/>
</dbReference>
<dbReference type="AlphaFoldDB" id="A0A1Y0HHQ8"/>
<feature type="transmembrane region" description="Helical" evidence="4">
    <location>
        <begin position="112"/>
        <end position="129"/>
    </location>
</feature>
<gene>
    <name evidence="6" type="ORF">Sdiek1_0317</name>
</gene>
<evidence type="ECO:0000256" key="4">
    <source>
        <dbReference type="SAM" id="Phobius"/>
    </source>
</evidence>
<keyword evidence="2" id="KW-1003">Cell membrane</keyword>
<dbReference type="InterPro" id="IPR017896">
    <property type="entry name" value="4Fe4S_Fe-S-bd"/>
</dbReference>
<feature type="domain" description="4Fe-4S ferredoxin-type" evidence="5">
    <location>
        <begin position="60"/>
        <end position="99"/>
    </location>
</feature>
<dbReference type="EMBL" id="CP021416">
    <property type="protein sequence ID" value="ARU47500.1"/>
    <property type="molecule type" value="Genomic_DNA"/>
</dbReference>
<feature type="transmembrane region" description="Helical" evidence="4">
    <location>
        <begin position="256"/>
        <end position="276"/>
    </location>
</feature>
<dbReference type="GO" id="GO:0005886">
    <property type="term" value="C:plasma membrane"/>
    <property type="evidence" value="ECO:0007669"/>
    <property type="project" value="UniProtKB-SubCell"/>
</dbReference>
<feature type="transmembrane region" description="Helical" evidence="4">
    <location>
        <begin position="341"/>
        <end position="361"/>
    </location>
</feature>
<evidence type="ECO:0000256" key="3">
    <source>
        <dbReference type="ARBA" id="ARBA00023136"/>
    </source>
</evidence>
<dbReference type="Pfam" id="PF12801">
    <property type="entry name" value="Fer4_5"/>
    <property type="match status" value="2"/>
</dbReference>
<keyword evidence="3 4" id="KW-0472">Membrane</keyword>
<organism evidence="6 7">
    <name type="scientific">Sulfurospirillum diekertiae</name>
    <dbReference type="NCBI Taxonomy" id="1854492"/>
    <lineage>
        <taxon>Bacteria</taxon>
        <taxon>Pseudomonadati</taxon>
        <taxon>Campylobacterota</taxon>
        <taxon>Epsilonproteobacteria</taxon>
        <taxon>Campylobacterales</taxon>
        <taxon>Sulfurospirillaceae</taxon>
        <taxon>Sulfurospirillum</taxon>
    </lineage>
</organism>
<feature type="domain" description="4Fe-4S ferredoxin-type" evidence="5">
    <location>
        <begin position="142"/>
        <end position="179"/>
    </location>
</feature>
<keyword evidence="4" id="KW-1133">Transmembrane helix</keyword>
<comment type="subcellular location">
    <subcellularLocation>
        <location evidence="1">Cell membrane</location>
    </subcellularLocation>
</comment>